<dbReference type="Proteomes" id="UP000392064">
    <property type="component" value="Chromosome"/>
</dbReference>
<evidence type="ECO:0000256" key="1">
    <source>
        <dbReference type="SAM" id="Phobius"/>
    </source>
</evidence>
<dbReference type="AlphaFoldDB" id="A0A5Q2MM79"/>
<reference evidence="2 3" key="1">
    <citation type="submission" date="2019-11" db="EMBL/GenBank/DDBJ databases">
        <authorList>
            <person name="Li J."/>
        </authorList>
    </citation>
    <scope>NUCLEOTIDE SEQUENCE [LARGE SCALE GENOMIC DNA]</scope>
    <source>
        <strain evidence="2 3">MF47</strain>
    </source>
</reference>
<dbReference type="KEGG" id="aef:GEV26_09095"/>
<accession>A0A5Q2MM79</accession>
<evidence type="ECO:0000313" key="2">
    <source>
        <dbReference type="EMBL" id="QGG41505.1"/>
    </source>
</evidence>
<protein>
    <submittedName>
        <fullName evidence="2">Uncharacterized protein</fullName>
    </submittedName>
</protein>
<keyword evidence="1" id="KW-0812">Transmembrane</keyword>
<name>A0A5Q2MM79_9ACTN</name>
<dbReference type="RefSeq" id="WP_153652773.1">
    <property type="nucleotide sequence ID" value="NZ_CP045737.1"/>
</dbReference>
<organism evidence="2 3">
    <name type="scientific">Aeromicrobium yanjiei</name>
    <dbReference type="NCBI Taxonomy" id="2662028"/>
    <lineage>
        <taxon>Bacteria</taxon>
        <taxon>Bacillati</taxon>
        <taxon>Actinomycetota</taxon>
        <taxon>Actinomycetes</taxon>
        <taxon>Propionibacteriales</taxon>
        <taxon>Nocardioidaceae</taxon>
        <taxon>Aeromicrobium</taxon>
    </lineage>
</organism>
<proteinExistence type="predicted"/>
<sequence length="175" mass="17585">MIAPALADALRPLGGPVRLARSLAAALTCVAAAATGHVGSGGPMPAASVVVVFVGAATIAWLLTARRVTPGQMVGLLTLCQVGVHLSGSSGDMVMSPQMIGGHAAAVAVSALLLARGEALAWRLAERLGLRAHTTVVVTGLPHAPVALPSFAPRQLHDVRLAHSRVVRGPPTGSS</sequence>
<evidence type="ECO:0000313" key="3">
    <source>
        <dbReference type="Proteomes" id="UP000392064"/>
    </source>
</evidence>
<keyword evidence="1" id="KW-0472">Membrane</keyword>
<dbReference type="EMBL" id="CP045737">
    <property type="protein sequence ID" value="QGG41505.1"/>
    <property type="molecule type" value="Genomic_DNA"/>
</dbReference>
<keyword evidence="3" id="KW-1185">Reference proteome</keyword>
<keyword evidence="1" id="KW-1133">Transmembrane helix</keyword>
<feature type="transmembrane region" description="Helical" evidence="1">
    <location>
        <begin position="44"/>
        <end position="63"/>
    </location>
</feature>
<gene>
    <name evidence="2" type="ORF">GEV26_09095</name>
</gene>